<feature type="non-terminal residue" evidence="2">
    <location>
        <position position="1"/>
    </location>
</feature>
<sequence length="111" mass="11606">PDAAIGEATPRPGATLTWPSGSHNLISRVASTIPRDSMTRDRRSRTEIAREGTSSGTRPDDLGNVKQGGSADADTSQLASVSSGWTVNSGRVSSISRGHETRSSARSIRTA</sequence>
<proteinExistence type="predicted"/>
<feature type="region of interest" description="Disordered" evidence="1">
    <location>
        <begin position="1"/>
        <end position="111"/>
    </location>
</feature>
<feature type="compositionally biased region" description="Polar residues" evidence="1">
    <location>
        <begin position="73"/>
        <end position="96"/>
    </location>
</feature>
<name>A0AA40FNE6_9HYME</name>
<evidence type="ECO:0000313" key="2">
    <source>
        <dbReference type="EMBL" id="KAK1122096.1"/>
    </source>
</evidence>
<feature type="compositionally biased region" description="Basic and acidic residues" evidence="1">
    <location>
        <begin position="37"/>
        <end position="50"/>
    </location>
</feature>
<dbReference type="EMBL" id="JAHYIQ010000024">
    <property type="protein sequence ID" value="KAK1122096.1"/>
    <property type="molecule type" value="Genomic_DNA"/>
</dbReference>
<dbReference type="AlphaFoldDB" id="A0AA40FNE6"/>
<reference evidence="2" key="1">
    <citation type="submission" date="2021-10" db="EMBL/GenBank/DDBJ databases">
        <title>Melipona bicolor Genome sequencing and assembly.</title>
        <authorList>
            <person name="Araujo N.S."/>
            <person name="Arias M.C."/>
        </authorList>
    </citation>
    <scope>NUCLEOTIDE SEQUENCE</scope>
    <source>
        <strain evidence="2">USP_2M_L1-L4_2017</strain>
        <tissue evidence="2">Whole body</tissue>
    </source>
</reference>
<dbReference type="Proteomes" id="UP001177670">
    <property type="component" value="Unassembled WGS sequence"/>
</dbReference>
<accession>A0AA40FNE6</accession>
<evidence type="ECO:0000313" key="3">
    <source>
        <dbReference type="Proteomes" id="UP001177670"/>
    </source>
</evidence>
<comment type="caution">
    <text evidence="2">The sequence shown here is derived from an EMBL/GenBank/DDBJ whole genome shotgun (WGS) entry which is preliminary data.</text>
</comment>
<keyword evidence="3" id="KW-1185">Reference proteome</keyword>
<organism evidence="2 3">
    <name type="scientific">Melipona bicolor</name>
    <dbReference type="NCBI Taxonomy" id="60889"/>
    <lineage>
        <taxon>Eukaryota</taxon>
        <taxon>Metazoa</taxon>
        <taxon>Ecdysozoa</taxon>
        <taxon>Arthropoda</taxon>
        <taxon>Hexapoda</taxon>
        <taxon>Insecta</taxon>
        <taxon>Pterygota</taxon>
        <taxon>Neoptera</taxon>
        <taxon>Endopterygota</taxon>
        <taxon>Hymenoptera</taxon>
        <taxon>Apocrita</taxon>
        <taxon>Aculeata</taxon>
        <taxon>Apoidea</taxon>
        <taxon>Anthophila</taxon>
        <taxon>Apidae</taxon>
        <taxon>Melipona</taxon>
    </lineage>
</organism>
<protein>
    <submittedName>
        <fullName evidence="2">Uncharacterized protein</fullName>
    </submittedName>
</protein>
<gene>
    <name evidence="2" type="ORF">K0M31_009936</name>
</gene>
<evidence type="ECO:0000256" key="1">
    <source>
        <dbReference type="SAM" id="MobiDB-lite"/>
    </source>
</evidence>